<feature type="compositionally biased region" description="Polar residues" evidence="1">
    <location>
        <begin position="126"/>
        <end position="138"/>
    </location>
</feature>
<accession>A0A2J6RSS9</accession>
<feature type="region of interest" description="Disordered" evidence="1">
    <location>
        <begin position="123"/>
        <end position="210"/>
    </location>
</feature>
<feature type="compositionally biased region" description="Basic and acidic residues" evidence="1">
    <location>
        <begin position="1"/>
        <end position="40"/>
    </location>
</feature>
<gene>
    <name evidence="2" type="ORF">L207DRAFT_528184</name>
</gene>
<sequence length="210" mass="24093">MSANSFHDDPNTSRSSDEQSRNTQEREDLSNALERTEKLGKGRSRSRSPIAPSASSMEEAARRLEEARREIREAAEKRRADREPQIQDTGPRYVYTEGRFFPDEYGYIERGPRGQKFFVEKPRTAGTVSSTSPNTSVDGASHLRENKRFGPYMVPQGKETPLREVITKHQSANEIRRPQSKRPTVESPPKDADENEKEWDYSDLDDNEIF</sequence>
<keyword evidence="3" id="KW-1185">Reference proteome</keyword>
<feature type="compositionally biased region" description="Low complexity" evidence="1">
    <location>
        <begin position="47"/>
        <end position="58"/>
    </location>
</feature>
<dbReference type="EMBL" id="KZ613944">
    <property type="protein sequence ID" value="PMD41571.1"/>
    <property type="molecule type" value="Genomic_DNA"/>
</dbReference>
<evidence type="ECO:0000313" key="3">
    <source>
        <dbReference type="Proteomes" id="UP000235786"/>
    </source>
</evidence>
<feature type="compositionally biased region" description="Basic and acidic residues" evidence="1">
    <location>
        <begin position="59"/>
        <end position="85"/>
    </location>
</feature>
<protein>
    <submittedName>
        <fullName evidence="2">Uncharacterized protein</fullName>
    </submittedName>
</protein>
<dbReference type="Proteomes" id="UP000235786">
    <property type="component" value="Unassembled WGS sequence"/>
</dbReference>
<name>A0A2J6RSS9_HYAVF</name>
<feature type="compositionally biased region" description="Acidic residues" evidence="1">
    <location>
        <begin position="193"/>
        <end position="210"/>
    </location>
</feature>
<proteinExistence type="predicted"/>
<evidence type="ECO:0000256" key="1">
    <source>
        <dbReference type="SAM" id="MobiDB-lite"/>
    </source>
</evidence>
<reference evidence="2 3" key="1">
    <citation type="submission" date="2016-04" db="EMBL/GenBank/DDBJ databases">
        <title>A degradative enzymes factory behind the ericoid mycorrhizal symbiosis.</title>
        <authorList>
            <consortium name="DOE Joint Genome Institute"/>
            <person name="Martino E."/>
            <person name="Morin E."/>
            <person name="Grelet G."/>
            <person name="Kuo A."/>
            <person name="Kohler A."/>
            <person name="Daghino S."/>
            <person name="Barry K."/>
            <person name="Choi C."/>
            <person name="Cichocki N."/>
            <person name="Clum A."/>
            <person name="Copeland A."/>
            <person name="Hainaut M."/>
            <person name="Haridas S."/>
            <person name="Labutti K."/>
            <person name="Lindquist E."/>
            <person name="Lipzen A."/>
            <person name="Khouja H.-R."/>
            <person name="Murat C."/>
            <person name="Ohm R."/>
            <person name="Olson A."/>
            <person name="Spatafora J."/>
            <person name="Veneault-Fourrey C."/>
            <person name="Henrissat B."/>
            <person name="Grigoriev I."/>
            <person name="Martin F."/>
            <person name="Perotto S."/>
        </authorList>
    </citation>
    <scope>NUCLEOTIDE SEQUENCE [LARGE SCALE GENOMIC DNA]</scope>
    <source>
        <strain evidence="2 3">F</strain>
    </source>
</reference>
<feature type="region of interest" description="Disordered" evidence="1">
    <location>
        <begin position="1"/>
        <end position="97"/>
    </location>
</feature>
<organism evidence="2 3">
    <name type="scientific">Hyaloscypha variabilis (strain UAMH 11265 / GT02V1 / F)</name>
    <name type="common">Meliniomyces variabilis</name>
    <dbReference type="NCBI Taxonomy" id="1149755"/>
    <lineage>
        <taxon>Eukaryota</taxon>
        <taxon>Fungi</taxon>
        <taxon>Dikarya</taxon>
        <taxon>Ascomycota</taxon>
        <taxon>Pezizomycotina</taxon>
        <taxon>Leotiomycetes</taxon>
        <taxon>Helotiales</taxon>
        <taxon>Hyaloscyphaceae</taxon>
        <taxon>Hyaloscypha</taxon>
        <taxon>Hyaloscypha variabilis</taxon>
    </lineage>
</organism>
<dbReference type="AlphaFoldDB" id="A0A2J6RSS9"/>
<evidence type="ECO:0000313" key="2">
    <source>
        <dbReference type="EMBL" id="PMD41571.1"/>
    </source>
</evidence>
<dbReference type="OrthoDB" id="10575746at2759"/>